<dbReference type="EMBL" id="MIPT01000001">
    <property type="protein sequence ID" value="OHT19120.1"/>
    <property type="molecule type" value="Genomic_DNA"/>
</dbReference>
<protein>
    <submittedName>
        <fullName evidence="2">Uncharacterized protein</fullName>
    </submittedName>
</protein>
<evidence type="ECO:0000313" key="3">
    <source>
        <dbReference type="Proteomes" id="UP000179467"/>
    </source>
</evidence>
<name>A0A1S1HF38_9SPHN</name>
<keyword evidence="1" id="KW-0472">Membrane</keyword>
<evidence type="ECO:0000313" key="2">
    <source>
        <dbReference type="EMBL" id="OHT19120.1"/>
    </source>
</evidence>
<feature type="transmembrane region" description="Helical" evidence="1">
    <location>
        <begin position="31"/>
        <end position="60"/>
    </location>
</feature>
<accession>A0A1S1HF38</accession>
<proteinExistence type="predicted"/>
<reference evidence="2 3" key="1">
    <citation type="submission" date="2016-09" db="EMBL/GenBank/DDBJ databases">
        <title>Metabolic pathway, cell adaptation mechanisms and a novel monoxygenase revealed through proteogenomic-transcription analysis of a Sphingomonas haloaromaticamans strain degrading the fungicide ortho-phenylphenol.</title>
        <authorList>
            <person name="Perruchon C."/>
            <person name="Papadopoulou E.S."/>
            <person name="Rousidou C."/>
            <person name="Vasileiadis S."/>
            <person name="Tanou G."/>
            <person name="Amoutzias G."/>
            <person name="Molassiotis A."/>
            <person name="Karpouzas D.G."/>
        </authorList>
    </citation>
    <scope>NUCLEOTIDE SEQUENCE [LARGE SCALE GENOMIC DNA]</scope>
    <source>
        <strain evidence="2 3">P3</strain>
    </source>
</reference>
<evidence type="ECO:0000256" key="1">
    <source>
        <dbReference type="SAM" id="Phobius"/>
    </source>
</evidence>
<organism evidence="2 3">
    <name type="scientific">Edaphosphingomonas haloaromaticamans</name>
    <dbReference type="NCBI Taxonomy" id="653954"/>
    <lineage>
        <taxon>Bacteria</taxon>
        <taxon>Pseudomonadati</taxon>
        <taxon>Pseudomonadota</taxon>
        <taxon>Alphaproteobacteria</taxon>
        <taxon>Sphingomonadales</taxon>
        <taxon>Rhizorhabdaceae</taxon>
        <taxon>Edaphosphingomonas</taxon>
    </lineage>
</organism>
<dbReference type="Proteomes" id="UP000179467">
    <property type="component" value="Unassembled WGS sequence"/>
</dbReference>
<sequence length="65" mass="7107">MTTSLDAKAAWPVPTRGRPYNDLGFWQRVGWIMAIAAGSILLLYLLVLTFDALVASLIMLSARLG</sequence>
<dbReference type="AlphaFoldDB" id="A0A1S1HF38"/>
<gene>
    <name evidence="2" type="ORF">BHE75_01103</name>
</gene>
<keyword evidence="1" id="KW-0812">Transmembrane</keyword>
<keyword evidence="3" id="KW-1185">Reference proteome</keyword>
<comment type="caution">
    <text evidence="2">The sequence shown here is derived from an EMBL/GenBank/DDBJ whole genome shotgun (WGS) entry which is preliminary data.</text>
</comment>
<keyword evidence="1" id="KW-1133">Transmembrane helix</keyword>